<sequence length="244" mass="27295">MNLEPPSRRPTTRRVLRYIAAGLTALIILLAIKFIALVAFDHLGRKSMDENKFEQAKTYFSLNLIANFFDPWQPHFNTGVAQFKLHDFQAAEKQFRLALDQAPDDKVCMVSLNLAVTLETRGDGLKAMGDLQGAQQLYGEASMIATKTECRSNSGSSNSSSSDSKSNSEPNQKDIKERIEKKKQEVAQDTQDMSDQPMEDTPQTEDKKLQDLKDTNSDAEQAKQSHQDKNGASGPGKQEQEPQW</sequence>
<feature type="region of interest" description="Disordered" evidence="2">
    <location>
        <begin position="149"/>
        <end position="244"/>
    </location>
</feature>
<keyword evidence="1" id="KW-0802">TPR repeat</keyword>
<keyword evidence="3" id="KW-1133">Transmembrane helix</keyword>
<feature type="transmembrane region" description="Helical" evidence="3">
    <location>
        <begin position="15"/>
        <end position="40"/>
    </location>
</feature>
<gene>
    <name evidence="4" type="ORF">O6R08_10380</name>
</gene>
<evidence type="ECO:0008006" key="6">
    <source>
        <dbReference type="Google" id="ProtNLM"/>
    </source>
</evidence>
<protein>
    <recommendedName>
        <fullName evidence="6">Tetratricopeptide repeat protein</fullName>
    </recommendedName>
</protein>
<evidence type="ECO:0000256" key="3">
    <source>
        <dbReference type="SAM" id="Phobius"/>
    </source>
</evidence>
<evidence type="ECO:0000256" key="2">
    <source>
        <dbReference type="SAM" id="MobiDB-lite"/>
    </source>
</evidence>
<accession>A0ABY7QXR9</accession>
<keyword evidence="5" id="KW-1185">Reference proteome</keyword>
<dbReference type="RefSeq" id="WP_271418036.1">
    <property type="nucleotide sequence ID" value="NZ_CP115668.1"/>
</dbReference>
<evidence type="ECO:0000313" key="5">
    <source>
        <dbReference type="Proteomes" id="UP001212097"/>
    </source>
</evidence>
<dbReference type="Gene3D" id="1.25.40.10">
    <property type="entry name" value="Tetratricopeptide repeat domain"/>
    <property type="match status" value="1"/>
</dbReference>
<dbReference type="SUPFAM" id="SSF48452">
    <property type="entry name" value="TPR-like"/>
    <property type="match status" value="1"/>
</dbReference>
<feature type="compositionally biased region" description="Basic and acidic residues" evidence="2">
    <location>
        <begin position="204"/>
        <end position="229"/>
    </location>
</feature>
<evidence type="ECO:0000313" key="4">
    <source>
        <dbReference type="EMBL" id="WCC79851.1"/>
    </source>
</evidence>
<dbReference type="InterPro" id="IPR019734">
    <property type="entry name" value="TPR_rpt"/>
</dbReference>
<feature type="compositionally biased region" description="Basic and acidic residues" evidence="2">
    <location>
        <begin position="171"/>
        <end position="186"/>
    </location>
</feature>
<keyword evidence="3" id="KW-0812">Transmembrane</keyword>
<proteinExistence type="predicted"/>
<feature type="repeat" description="TPR" evidence="1">
    <location>
        <begin position="72"/>
        <end position="105"/>
    </location>
</feature>
<keyword evidence="3" id="KW-0472">Membrane</keyword>
<feature type="compositionally biased region" description="Low complexity" evidence="2">
    <location>
        <begin position="152"/>
        <end position="168"/>
    </location>
</feature>
<dbReference type="InterPro" id="IPR011990">
    <property type="entry name" value="TPR-like_helical_dom_sf"/>
</dbReference>
<evidence type="ECO:0000256" key="1">
    <source>
        <dbReference type="PROSITE-ProRule" id="PRU00339"/>
    </source>
</evidence>
<reference evidence="4 5" key="2">
    <citation type="submission" date="2023-06" db="EMBL/GenBank/DDBJ databases">
        <title>The Gram-positive Non-spore-bearing Anaerobic Bacilli of Human Feces.</title>
        <authorList>
            <person name="Eggerth A.H."/>
        </authorList>
    </citation>
    <scope>NUCLEOTIDE SEQUENCE [LARGE SCALE GENOMIC DNA]</scope>
    <source>
        <strain evidence="4 5">CBA3108</strain>
    </source>
</reference>
<dbReference type="Proteomes" id="UP001212097">
    <property type="component" value="Chromosome"/>
</dbReference>
<name>A0ABY7QXR9_9ACTN</name>
<dbReference type="EMBL" id="CP115668">
    <property type="protein sequence ID" value="WCC79851.1"/>
    <property type="molecule type" value="Genomic_DNA"/>
</dbReference>
<dbReference type="PROSITE" id="PS50005">
    <property type="entry name" value="TPR"/>
    <property type="match status" value="1"/>
</dbReference>
<organism evidence="4 5">
    <name type="scientific">Cutibacterium equinum</name>
    <dbReference type="NCBI Taxonomy" id="3016342"/>
    <lineage>
        <taxon>Bacteria</taxon>
        <taxon>Bacillati</taxon>
        <taxon>Actinomycetota</taxon>
        <taxon>Actinomycetes</taxon>
        <taxon>Propionibacteriales</taxon>
        <taxon>Propionibacteriaceae</taxon>
        <taxon>Cutibacterium</taxon>
    </lineage>
</organism>
<reference evidence="4 5" key="1">
    <citation type="submission" date="2023-01" db="EMBL/GenBank/DDBJ databases">
        <authorList>
            <person name="Lee S.H."/>
            <person name="Jung H.S."/>
            <person name="Yun J.U."/>
        </authorList>
    </citation>
    <scope>NUCLEOTIDE SEQUENCE [LARGE SCALE GENOMIC DNA]</scope>
    <source>
        <strain evidence="4 5">CBA3108</strain>
    </source>
</reference>